<dbReference type="EMBL" id="FOXW01000006">
    <property type="protein sequence ID" value="SFQ37900.1"/>
    <property type="molecule type" value="Genomic_DNA"/>
</dbReference>
<reference evidence="2 3" key="1">
    <citation type="submission" date="2016-10" db="EMBL/GenBank/DDBJ databases">
        <authorList>
            <person name="de Groot N.N."/>
        </authorList>
    </citation>
    <scope>NUCLEOTIDE SEQUENCE [LARGE SCALE GENOMIC DNA]</scope>
    <source>
        <strain evidence="2 3">DSM 20581</strain>
    </source>
</reference>
<dbReference type="RefSeq" id="WP_092480738.1">
    <property type="nucleotide sequence ID" value="NZ_FOXW01000006.1"/>
</dbReference>
<keyword evidence="1" id="KW-1133">Transmembrane helix</keyword>
<evidence type="ECO:0000313" key="3">
    <source>
        <dbReference type="Proteomes" id="UP000199136"/>
    </source>
</evidence>
<keyword evidence="3" id="KW-1185">Reference proteome</keyword>
<feature type="transmembrane region" description="Helical" evidence="1">
    <location>
        <begin position="180"/>
        <end position="198"/>
    </location>
</feature>
<feature type="transmembrane region" description="Helical" evidence="1">
    <location>
        <begin position="86"/>
        <end position="105"/>
    </location>
</feature>
<dbReference type="OrthoDB" id="2168851at2"/>
<protein>
    <submittedName>
        <fullName evidence="2">Uncharacterized protein</fullName>
    </submittedName>
</protein>
<keyword evidence="1" id="KW-0812">Transmembrane</keyword>
<organism evidence="2 3">
    <name type="scientific">Desemzia incerta</name>
    <dbReference type="NCBI Taxonomy" id="82801"/>
    <lineage>
        <taxon>Bacteria</taxon>
        <taxon>Bacillati</taxon>
        <taxon>Bacillota</taxon>
        <taxon>Bacilli</taxon>
        <taxon>Lactobacillales</taxon>
        <taxon>Carnobacteriaceae</taxon>
        <taxon>Desemzia</taxon>
    </lineage>
</organism>
<feature type="transmembrane region" description="Helical" evidence="1">
    <location>
        <begin position="117"/>
        <end position="136"/>
    </location>
</feature>
<dbReference type="AlphaFoldDB" id="A0A1I5Y1C0"/>
<sequence>MKQKVTRMDVFVTKLYGLTEFVYEIIKNSFFFWCYLVRGFGVITLLASIKALVLVSLDIVQKERKQTFSNFKNNYQNTDRNRFQSLLVFFLFFYLILLVLIPFPSSMAGSMWYGAKYAALLMIVLGGVILFTKPLFEKLVPDFKWTLPAQIYLLVKSAKWLLLLIGGLVIVFWFSLQNMIFFFAFAPGILGVLTSAIGEKVIQKVLGENYLNN</sequence>
<dbReference type="Proteomes" id="UP000199136">
    <property type="component" value="Unassembled WGS sequence"/>
</dbReference>
<evidence type="ECO:0000313" key="2">
    <source>
        <dbReference type="EMBL" id="SFQ37900.1"/>
    </source>
</evidence>
<dbReference type="STRING" id="82801.SAMN04488506_1701"/>
<gene>
    <name evidence="2" type="ORF">SAMN04488506_1701</name>
</gene>
<feature type="transmembrane region" description="Helical" evidence="1">
    <location>
        <begin position="157"/>
        <end position="174"/>
    </location>
</feature>
<feature type="transmembrane region" description="Helical" evidence="1">
    <location>
        <begin position="30"/>
        <end position="55"/>
    </location>
</feature>
<name>A0A1I5Y1C0_9LACT</name>
<keyword evidence="1" id="KW-0472">Membrane</keyword>
<accession>A0A1I5Y1C0</accession>
<proteinExistence type="predicted"/>
<evidence type="ECO:0000256" key="1">
    <source>
        <dbReference type="SAM" id="Phobius"/>
    </source>
</evidence>